<keyword evidence="1 6" id="KW-0808">Transferase</keyword>
<organism evidence="6 7">
    <name type="scientific">Saccharopolyspora erythraea (strain ATCC 11635 / DSM 40517 / JCM 4748 / NBRC 13426 / NCIMB 8594 / NRRL 2338)</name>
    <dbReference type="NCBI Taxonomy" id="405948"/>
    <lineage>
        <taxon>Bacteria</taxon>
        <taxon>Bacillati</taxon>
        <taxon>Actinomycetota</taxon>
        <taxon>Actinomycetes</taxon>
        <taxon>Pseudonocardiales</taxon>
        <taxon>Pseudonocardiaceae</taxon>
        <taxon>Saccharopolyspora</taxon>
    </lineage>
</organism>
<feature type="domain" description="4'-phosphopantetheinyl transferase" evidence="4">
    <location>
        <begin position="98"/>
        <end position="177"/>
    </location>
</feature>
<dbReference type="Proteomes" id="UP000006728">
    <property type="component" value="Chromosome"/>
</dbReference>
<sequence>MLPEGATWVEAFDDPAEATLFPEEEAAIARAVDKRRREFTTVRHCARRAMAELGVPPAPLLPGERGAPQWPAGVVGSMTHCAGYRAAVVGPAGTVVTIGIDAEPHEPLPGGVLDAVSLPEERARLRELSTQDGKVHWDRVLFSCKESVYKAWFPLTGAWLDFEQADLTFDAAGGTFHARLLKPGGQAEGRPLTEFTGRWLAADGFVVSAIVRLRER</sequence>
<evidence type="ECO:0000259" key="5">
    <source>
        <dbReference type="Pfam" id="PF17837"/>
    </source>
</evidence>
<evidence type="ECO:0000256" key="3">
    <source>
        <dbReference type="PIRSR" id="PIRSR603542-2"/>
    </source>
</evidence>
<dbReference type="PANTHER" id="PTHR38096:SF1">
    <property type="entry name" value="ENTEROBACTIN SYNTHASE COMPONENT D"/>
    <property type="match status" value="1"/>
</dbReference>
<dbReference type="GO" id="GO:0000287">
    <property type="term" value="F:magnesium ion binding"/>
    <property type="evidence" value="ECO:0007669"/>
    <property type="project" value="InterPro"/>
</dbReference>
<evidence type="ECO:0000313" key="7">
    <source>
        <dbReference type="Proteomes" id="UP000006728"/>
    </source>
</evidence>
<feature type="binding site" evidence="2">
    <location>
        <position position="43"/>
    </location>
    <ligand>
        <name>CoA</name>
        <dbReference type="ChEBI" id="CHEBI:57287"/>
    </ligand>
</feature>
<keyword evidence="3" id="KW-0460">Magnesium</keyword>
<proteinExistence type="predicted"/>
<feature type="domain" description="4'-phosphopantetheinyl transferase N-terminal" evidence="5">
    <location>
        <begin position="23"/>
        <end position="89"/>
    </location>
</feature>
<comment type="cofactor">
    <cofactor evidence="3">
        <name>Mg(2+)</name>
        <dbReference type="ChEBI" id="CHEBI:18420"/>
    </cofactor>
</comment>
<dbReference type="InterPro" id="IPR003542">
    <property type="entry name" value="Enbac_synth_compD-like"/>
</dbReference>
<dbReference type="GO" id="GO:0009239">
    <property type="term" value="P:enterobactin biosynthetic process"/>
    <property type="evidence" value="ECO:0007669"/>
    <property type="project" value="InterPro"/>
</dbReference>
<dbReference type="InterPro" id="IPR041354">
    <property type="entry name" value="4PPT_N"/>
</dbReference>
<feature type="binding site" evidence="2">
    <location>
        <begin position="79"/>
        <end position="80"/>
    </location>
    <ligand>
        <name>CoA</name>
        <dbReference type="ChEBI" id="CHEBI:57287"/>
    </ligand>
</feature>
<dbReference type="eggNOG" id="COG2977">
    <property type="taxonomic scope" value="Bacteria"/>
</dbReference>
<dbReference type="Pfam" id="PF17837">
    <property type="entry name" value="4PPT_N"/>
    <property type="match status" value="1"/>
</dbReference>
<feature type="binding site" evidence="2">
    <location>
        <position position="35"/>
    </location>
    <ligand>
        <name>CoA</name>
        <dbReference type="ChEBI" id="CHEBI:57287"/>
    </ligand>
</feature>
<evidence type="ECO:0000256" key="2">
    <source>
        <dbReference type="PIRSR" id="PIRSR603542-1"/>
    </source>
</evidence>
<gene>
    <name evidence="6" type="primary">pptA2</name>
    <name evidence="6" type="ordered locus">SACE_4001</name>
</gene>
<dbReference type="AlphaFoldDB" id="A4FGU7"/>
<keyword evidence="7" id="KW-1185">Reference proteome</keyword>
<reference evidence="6 7" key="1">
    <citation type="journal article" date="2007" name="Nat. Biotechnol.">
        <title>Complete genome sequence of the erythromycin-producing bacterium Saccharopolyspora erythraea NRRL23338.</title>
        <authorList>
            <person name="Oliynyk M."/>
            <person name="Samborskyy M."/>
            <person name="Lester J.B."/>
            <person name="Mironenko T."/>
            <person name="Scott N."/>
            <person name="Dickens S."/>
            <person name="Haydock S.F."/>
            <person name="Leadlay P.F."/>
        </authorList>
    </citation>
    <scope>NUCLEOTIDE SEQUENCE [LARGE SCALE GENOMIC DNA]</scope>
    <source>
        <strain evidence="7">ATCC 11635 / DSM 40517 / JCM 4748 / NBRC 13426 / NCIMB 8594 / NRRL 2338</strain>
    </source>
</reference>
<evidence type="ECO:0000259" key="4">
    <source>
        <dbReference type="Pfam" id="PF01648"/>
    </source>
</evidence>
<dbReference type="InterPro" id="IPR008278">
    <property type="entry name" value="4-PPantetheinyl_Trfase_dom"/>
</dbReference>
<dbReference type="KEGG" id="sen:SACE_4001"/>
<evidence type="ECO:0000313" key="6">
    <source>
        <dbReference type="EMBL" id="CAM03272.1"/>
    </source>
</evidence>
<dbReference type="InterPro" id="IPR037143">
    <property type="entry name" value="4-PPantetheinyl_Trfase_dom_sf"/>
</dbReference>
<protein>
    <submittedName>
        <fullName evidence="6">Phosphopantetheinyl transferase</fullName>
    </submittedName>
</protein>
<name>A4FGU7_SACEN</name>
<feature type="binding site" evidence="3">
    <location>
        <position position="101"/>
    </location>
    <ligand>
        <name>Mg(2+)</name>
        <dbReference type="ChEBI" id="CHEBI:18420"/>
    </ligand>
</feature>
<dbReference type="GO" id="GO:0009366">
    <property type="term" value="C:enterobactin synthetase complex"/>
    <property type="evidence" value="ECO:0007669"/>
    <property type="project" value="InterPro"/>
</dbReference>
<feature type="binding site" evidence="2">
    <location>
        <position position="150"/>
    </location>
    <ligand>
        <name>CoA</name>
        <dbReference type="ChEBI" id="CHEBI:57287"/>
    </ligand>
</feature>
<dbReference type="GO" id="GO:0008897">
    <property type="term" value="F:holo-[acyl-carrier-protein] synthase activity"/>
    <property type="evidence" value="ECO:0007669"/>
    <property type="project" value="InterPro"/>
</dbReference>
<feature type="binding site" evidence="3">
    <location>
        <position position="102"/>
    </location>
    <ligand>
        <name>Mg(2+)</name>
        <dbReference type="ChEBI" id="CHEBI:18420"/>
    </ligand>
</feature>
<evidence type="ECO:0000256" key="1">
    <source>
        <dbReference type="ARBA" id="ARBA00022679"/>
    </source>
</evidence>
<dbReference type="PRINTS" id="PR01399">
    <property type="entry name" value="ENTSNTHTASED"/>
</dbReference>
<dbReference type="Pfam" id="PF01648">
    <property type="entry name" value="ACPS"/>
    <property type="match status" value="1"/>
</dbReference>
<feature type="binding site" evidence="2">
    <location>
        <position position="146"/>
    </location>
    <ligand>
        <name>CoA</name>
        <dbReference type="ChEBI" id="CHEBI:57287"/>
    </ligand>
</feature>
<dbReference type="EMBL" id="AM420293">
    <property type="protein sequence ID" value="CAM03272.1"/>
    <property type="molecule type" value="Genomic_DNA"/>
</dbReference>
<feature type="binding site" evidence="2">
    <location>
        <position position="160"/>
    </location>
    <ligand>
        <name>CoA</name>
        <dbReference type="ChEBI" id="CHEBI:57287"/>
    </ligand>
</feature>
<feature type="binding site" evidence="2">
    <location>
        <position position="101"/>
    </location>
    <ligand>
        <name>CoA</name>
        <dbReference type="ChEBI" id="CHEBI:57287"/>
    </ligand>
</feature>
<accession>A4FGU7</accession>
<keyword evidence="3" id="KW-0479">Metal-binding</keyword>
<dbReference type="HOGENOM" id="CLU_075076_0_0_11"/>
<dbReference type="GO" id="GO:0005886">
    <property type="term" value="C:plasma membrane"/>
    <property type="evidence" value="ECO:0007669"/>
    <property type="project" value="TreeGrafter"/>
</dbReference>
<dbReference type="STRING" id="405948.SACE_4001"/>
<dbReference type="SUPFAM" id="SSF56214">
    <property type="entry name" value="4'-phosphopantetheinyl transferase"/>
    <property type="match status" value="1"/>
</dbReference>
<feature type="binding site" evidence="3">
    <location>
        <position position="103"/>
    </location>
    <ligand>
        <name>Mg(2+)</name>
        <dbReference type="ChEBI" id="CHEBI:18420"/>
    </ligand>
</feature>
<dbReference type="PANTHER" id="PTHR38096">
    <property type="entry name" value="ENTEROBACTIN SYNTHASE COMPONENT D"/>
    <property type="match status" value="1"/>
</dbReference>